<feature type="compositionally biased region" description="Pro residues" evidence="10">
    <location>
        <begin position="119"/>
        <end position="138"/>
    </location>
</feature>
<dbReference type="PRINTS" id="PR00367">
    <property type="entry name" value="ETHRSPELEMNT"/>
</dbReference>
<name>A0AAV3PKV0_LITER</name>
<evidence type="ECO:0000313" key="13">
    <source>
        <dbReference type="Proteomes" id="UP001454036"/>
    </source>
</evidence>
<comment type="similarity">
    <text evidence="9">Belongs to the AP2/ERF transcription factor family. ERF subfamily.</text>
</comment>
<evidence type="ECO:0000256" key="4">
    <source>
        <dbReference type="ARBA" id="ARBA00023016"/>
    </source>
</evidence>
<evidence type="ECO:0000256" key="9">
    <source>
        <dbReference type="ARBA" id="ARBA00024343"/>
    </source>
</evidence>
<evidence type="ECO:0000256" key="5">
    <source>
        <dbReference type="ARBA" id="ARBA00023125"/>
    </source>
</evidence>
<dbReference type="GO" id="GO:0006952">
    <property type="term" value="P:defense response"/>
    <property type="evidence" value="ECO:0007669"/>
    <property type="project" value="UniProtKB-KW"/>
</dbReference>
<dbReference type="PANTHER" id="PTHR31241:SF62">
    <property type="entry name" value="DEHYDRATION-RESPONSIVE ELEMENT-BINDING PROTEIN 2D"/>
    <property type="match status" value="1"/>
</dbReference>
<feature type="domain" description="AP2/ERF" evidence="11">
    <location>
        <begin position="40"/>
        <end position="97"/>
    </location>
</feature>
<reference evidence="12 13" key="1">
    <citation type="submission" date="2024-01" db="EMBL/GenBank/DDBJ databases">
        <title>The complete chloroplast genome sequence of Lithospermum erythrorhizon: insights into the phylogenetic relationship among Boraginaceae species and the maternal lineages of purple gromwells.</title>
        <authorList>
            <person name="Okada T."/>
            <person name="Watanabe K."/>
        </authorList>
    </citation>
    <scope>NUCLEOTIDE SEQUENCE [LARGE SCALE GENOMIC DNA]</scope>
</reference>
<comment type="caution">
    <text evidence="12">The sequence shown here is derived from an EMBL/GenBank/DDBJ whole genome shotgun (WGS) entry which is preliminary data.</text>
</comment>
<keyword evidence="3" id="KW-0805">Transcription regulation</keyword>
<dbReference type="PANTHER" id="PTHR31241">
    <property type="entry name" value="DEHYDRATION-RESPONSIVE ELEMENT-BINDING PROTEIN 2C"/>
    <property type="match status" value="1"/>
</dbReference>
<dbReference type="SMART" id="SM00380">
    <property type="entry name" value="AP2"/>
    <property type="match status" value="1"/>
</dbReference>
<feature type="compositionally biased region" description="Polar residues" evidence="10">
    <location>
        <begin position="1"/>
        <end position="13"/>
    </location>
</feature>
<proteinExistence type="inferred from homology"/>
<keyword evidence="8" id="KW-0539">Nucleus</keyword>
<dbReference type="Gene3D" id="3.30.730.10">
    <property type="entry name" value="AP2/ERF domain"/>
    <property type="match status" value="1"/>
</dbReference>
<evidence type="ECO:0000256" key="8">
    <source>
        <dbReference type="ARBA" id="ARBA00023242"/>
    </source>
</evidence>
<gene>
    <name evidence="12" type="ORF">LIER_10234</name>
</gene>
<dbReference type="InterPro" id="IPR036955">
    <property type="entry name" value="AP2/ERF_dom_sf"/>
</dbReference>
<dbReference type="InterPro" id="IPR001471">
    <property type="entry name" value="AP2/ERF_dom"/>
</dbReference>
<dbReference type="FunFam" id="3.30.730.10:FF:000001">
    <property type="entry name" value="Ethylene-responsive transcription factor 2"/>
    <property type="match status" value="1"/>
</dbReference>
<evidence type="ECO:0000256" key="3">
    <source>
        <dbReference type="ARBA" id="ARBA00023015"/>
    </source>
</evidence>
<evidence type="ECO:0000259" key="11">
    <source>
        <dbReference type="PROSITE" id="PS51032"/>
    </source>
</evidence>
<keyword evidence="4" id="KW-0346">Stress response</keyword>
<evidence type="ECO:0000313" key="12">
    <source>
        <dbReference type="EMBL" id="GAA0151532.1"/>
    </source>
</evidence>
<evidence type="ECO:0000256" key="6">
    <source>
        <dbReference type="ARBA" id="ARBA00023159"/>
    </source>
</evidence>
<feature type="region of interest" description="Disordered" evidence="10">
    <location>
        <begin position="1"/>
        <end position="42"/>
    </location>
</feature>
<feature type="region of interest" description="Disordered" evidence="10">
    <location>
        <begin position="98"/>
        <end position="138"/>
    </location>
</feature>
<dbReference type="SUPFAM" id="SSF54171">
    <property type="entry name" value="DNA-binding domain"/>
    <property type="match status" value="1"/>
</dbReference>
<keyword evidence="6" id="KW-0010">Activator</keyword>
<dbReference type="GO" id="GO:0005634">
    <property type="term" value="C:nucleus"/>
    <property type="evidence" value="ECO:0007669"/>
    <property type="project" value="UniProtKB-SubCell"/>
</dbReference>
<dbReference type="AlphaFoldDB" id="A0AAV3PKV0"/>
<evidence type="ECO:0000256" key="1">
    <source>
        <dbReference type="ARBA" id="ARBA00004123"/>
    </source>
</evidence>
<dbReference type="GO" id="GO:0003700">
    <property type="term" value="F:DNA-binding transcription factor activity"/>
    <property type="evidence" value="ECO:0007669"/>
    <property type="project" value="InterPro"/>
</dbReference>
<sequence length="313" mass="35261">MSDNNVYENNNSPIPRRPQQAKARKGNMRGKGGPENGTCPYKGVRQRTWGKWVAEIREPNRGHRLWLGTYDNAKAAAIAYDSAALKLYGTHAKLNLPDMYQGNDQENADAEGENKNVPPLRPHFPPSPPPPPPAPPPAPVPPTAVVPVQFLIPNTTFYLFPCNYAPPGIYFIPPGYHNNPNEHQFHHNQIMINYRQINHHQGNDHQLMVINNNLPSDHPLNSIDSDNNHKSPVDDVTSQSTHHFGKILDSDKGCSEIHAWNKELPEVNDGHLWVEAEQELHNQSIFGSFNCNKKGDDDCDSFDDPSYPWTWTP</sequence>
<evidence type="ECO:0000256" key="2">
    <source>
        <dbReference type="ARBA" id="ARBA00022821"/>
    </source>
</evidence>
<comment type="subcellular location">
    <subcellularLocation>
        <location evidence="1">Nucleus</location>
    </subcellularLocation>
</comment>
<evidence type="ECO:0000256" key="7">
    <source>
        <dbReference type="ARBA" id="ARBA00023163"/>
    </source>
</evidence>
<keyword evidence="5" id="KW-0238">DNA-binding</keyword>
<keyword evidence="7" id="KW-0804">Transcription</keyword>
<dbReference type="Pfam" id="PF00847">
    <property type="entry name" value="AP2"/>
    <property type="match status" value="1"/>
</dbReference>
<dbReference type="GO" id="GO:0000976">
    <property type="term" value="F:transcription cis-regulatory region binding"/>
    <property type="evidence" value="ECO:0007669"/>
    <property type="project" value="TreeGrafter"/>
</dbReference>
<keyword evidence="2" id="KW-0611">Plant defense</keyword>
<dbReference type="Proteomes" id="UP001454036">
    <property type="component" value="Unassembled WGS sequence"/>
</dbReference>
<evidence type="ECO:0000256" key="10">
    <source>
        <dbReference type="SAM" id="MobiDB-lite"/>
    </source>
</evidence>
<protein>
    <recommendedName>
        <fullName evidence="11">AP2/ERF domain-containing protein</fullName>
    </recommendedName>
</protein>
<dbReference type="CDD" id="cd00018">
    <property type="entry name" value="AP2"/>
    <property type="match status" value="1"/>
</dbReference>
<accession>A0AAV3PKV0</accession>
<keyword evidence="13" id="KW-1185">Reference proteome</keyword>
<organism evidence="12 13">
    <name type="scientific">Lithospermum erythrorhizon</name>
    <name type="common">Purple gromwell</name>
    <name type="synonym">Lithospermum officinale var. erythrorhizon</name>
    <dbReference type="NCBI Taxonomy" id="34254"/>
    <lineage>
        <taxon>Eukaryota</taxon>
        <taxon>Viridiplantae</taxon>
        <taxon>Streptophyta</taxon>
        <taxon>Embryophyta</taxon>
        <taxon>Tracheophyta</taxon>
        <taxon>Spermatophyta</taxon>
        <taxon>Magnoliopsida</taxon>
        <taxon>eudicotyledons</taxon>
        <taxon>Gunneridae</taxon>
        <taxon>Pentapetalae</taxon>
        <taxon>asterids</taxon>
        <taxon>lamiids</taxon>
        <taxon>Boraginales</taxon>
        <taxon>Boraginaceae</taxon>
        <taxon>Boraginoideae</taxon>
        <taxon>Lithospermeae</taxon>
        <taxon>Lithospermum</taxon>
    </lineage>
</organism>
<dbReference type="GO" id="GO:0045893">
    <property type="term" value="P:positive regulation of DNA-templated transcription"/>
    <property type="evidence" value="ECO:0007669"/>
    <property type="project" value="TreeGrafter"/>
</dbReference>
<dbReference type="PROSITE" id="PS51032">
    <property type="entry name" value="AP2_ERF"/>
    <property type="match status" value="1"/>
</dbReference>
<dbReference type="EMBL" id="BAABME010001803">
    <property type="protein sequence ID" value="GAA0151532.1"/>
    <property type="molecule type" value="Genomic_DNA"/>
</dbReference>
<dbReference type="InterPro" id="IPR016177">
    <property type="entry name" value="DNA-bd_dom_sf"/>
</dbReference>